<feature type="transmembrane region" description="Helical" evidence="6">
    <location>
        <begin position="67"/>
        <end position="89"/>
    </location>
</feature>
<dbReference type="PANTHER" id="PTHR43370">
    <property type="entry name" value="SUGAR ABC TRANSPORTER INTEGRAL MEMBRANE PROTEIN-RELATED"/>
    <property type="match status" value="1"/>
</dbReference>
<keyword evidence="3 6" id="KW-0812">Transmembrane</keyword>
<gene>
    <name evidence="7" type="ORF">LCGC14_3154720</name>
</gene>
<keyword evidence="2" id="KW-1003">Cell membrane</keyword>
<evidence type="ECO:0000256" key="5">
    <source>
        <dbReference type="ARBA" id="ARBA00023136"/>
    </source>
</evidence>
<name>A0A0F8YHI2_9ZZZZ</name>
<evidence type="ECO:0000256" key="2">
    <source>
        <dbReference type="ARBA" id="ARBA00022475"/>
    </source>
</evidence>
<organism evidence="7">
    <name type="scientific">marine sediment metagenome</name>
    <dbReference type="NCBI Taxonomy" id="412755"/>
    <lineage>
        <taxon>unclassified sequences</taxon>
        <taxon>metagenomes</taxon>
        <taxon>ecological metagenomes</taxon>
    </lineage>
</organism>
<evidence type="ECO:0000256" key="6">
    <source>
        <dbReference type="SAM" id="Phobius"/>
    </source>
</evidence>
<accession>A0A0F8YHI2</accession>
<dbReference type="GO" id="GO:0005886">
    <property type="term" value="C:plasma membrane"/>
    <property type="evidence" value="ECO:0007669"/>
    <property type="project" value="UniProtKB-SubCell"/>
</dbReference>
<comment type="caution">
    <text evidence="7">The sequence shown here is derived from an EMBL/GenBank/DDBJ whole genome shotgun (WGS) entry which is preliminary data.</text>
</comment>
<reference evidence="7" key="1">
    <citation type="journal article" date="2015" name="Nature">
        <title>Complex archaea that bridge the gap between prokaryotes and eukaryotes.</title>
        <authorList>
            <person name="Spang A."/>
            <person name="Saw J.H."/>
            <person name="Jorgensen S.L."/>
            <person name="Zaremba-Niedzwiedzka K."/>
            <person name="Martijn J."/>
            <person name="Lind A.E."/>
            <person name="van Eijk R."/>
            <person name="Schleper C."/>
            <person name="Guy L."/>
            <person name="Ettema T.J."/>
        </authorList>
    </citation>
    <scope>NUCLEOTIDE SEQUENCE</scope>
</reference>
<evidence type="ECO:0000313" key="7">
    <source>
        <dbReference type="EMBL" id="KKK47486.1"/>
    </source>
</evidence>
<sequence>MIFTDQFLTTVLFFIATSIRMAAPLIFSGLGELLSERAGVLNLGVEGMMAMGAVTGFIVTLYTGNPWLGLAVAAGAGAALSQIHAFVSVTLRGNQVVSGLALTMLGIGSAGLLG</sequence>
<feature type="transmembrane region" description="Helical" evidence="6">
    <location>
        <begin position="96"/>
        <end position="113"/>
    </location>
</feature>
<dbReference type="PANTHER" id="PTHR43370:SF2">
    <property type="entry name" value="ABC TRANSPORTER PERMEASE PROTEIN"/>
    <property type="match status" value="1"/>
</dbReference>
<comment type="subcellular location">
    <subcellularLocation>
        <location evidence="1">Cell membrane</location>
        <topology evidence="1">Multi-pass membrane protein</topology>
    </subcellularLocation>
</comment>
<evidence type="ECO:0000256" key="1">
    <source>
        <dbReference type="ARBA" id="ARBA00004651"/>
    </source>
</evidence>
<protein>
    <recommendedName>
        <fullName evidence="8">ABC transporter permease</fullName>
    </recommendedName>
</protein>
<dbReference type="GO" id="GO:0022857">
    <property type="term" value="F:transmembrane transporter activity"/>
    <property type="evidence" value="ECO:0007669"/>
    <property type="project" value="InterPro"/>
</dbReference>
<keyword evidence="5 6" id="KW-0472">Membrane</keyword>
<feature type="transmembrane region" description="Helical" evidence="6">
    <location>
        <begin position="39"/>
        <end position="61"/>
    </location>
</feature>
<keyword evidence="4 6" id="KW-1133">Transmembrane helix</keyword>
<evidence type="ECO:0000256" key="4">
    <source>
        <dbReference type="ARBA" id="ARBA00022989"/>
    </source>
</evidence>
<dbReference type="AlphaFoldDB" id="A0A0F8YHI2"/>
<evidence type="ECO:0008006" key="8">
    <source>
        <dbReference type="Google" id="ProtNLM"/>
    </source>
</evidence>
<feature type="non-terminal residue" evidence="7">
    <location>
        <position position="114"/>
    </location>
</feature>
<dbReference type="Pfam" id="PF02653">
    <property type="entry name" value="BPD_transp_2"/>
    <property type="match status" value="1"/>
</dbReference>
<proteinExistence type="predicted"/>
<evidence type="ECO:0000256" key="3">
    <source>
        <dbReference type="ARBA" id="ARBA00022692"/>
    </source>
</evidence>
<dbReference type="EMBL" id="LAZR01069556">
    <property type="protein sequence ID" value="KKK47486.1"/>
    <property type="molecule type" value="Genomic_DNA"/>
</dbReference>
<feature type="transmembrane region" description="Helical" evidence="6">
    <location>
        <begin position="6"/>
        <end position="27"/>
    </location>
</feature>
<dbReference type="InterPro" id="IPR001851">
    <property type="entry name" value="ABC_transp_permease"/>
</dbReference>